<keyword evidence="1" id="KW-0235">DNA replication</keyword>
<dbReference type="Proteomes" id="UP001596138">
    <property type="component" value="Unassembled WGS sequence"/>
</dbReference>
<name>A0ABW1T3V0_9ACTN</name>
<keyword evidence="5" id="KW-1185">Reference proteome</keyword>
<evidence type="ECO:0000313" key="4">
    <source>
        <dbReference type="EMBL" id="MFC6239426.1"/>
    </source>
</evidence>
<accession>A0ABW1T3V0</accession>
<dbReference type="PANTHER" id="PTHR30153:SF2">
    <property type="entry name" value="REPLICATIVE DNA HELICASE"/>
    <property type="match status" value="1"/>
</dbReference>
<proteinExistence type="predicted"/>
<dbReference type="Pfam" id="PF00772">
    <property type="entry name" value="DnaB"/>
    <property type="match status" value="2"/>
</dbReference>
<comment type="caution">
    <text evidence="4">The sequence shown here is derived from an EMBL/GenBank/DDBJ whole genome shotgun (WGS) entry which is preliminary data.</text>
</comment>
<dbReference type="SUPFAM" id="SSF48024">
    <property type="entry name" value="N-terminal domain of DnaB helicase"/>
    <property type="match status" value="2"/>
</dbReference>
<dbReference type="EMBL" id="JBHSTI010000029">
    <property type="protein sequence ID" value="MFC6239426.1"/>
    <property type="molecule type" value="Genomic_DNA"/>
</dbReference>
<keyword evidence="2" id="KW-0238">DNA-binding</keyword>
<dbReference type="InterPro" id="IPR036185">
    <property type="entry name" value="DNA_heli_DnaB-like_N_sf"/>
</dbReference>
<evidence type="ECO:0000256" key="1">
    <source>
        <dbReference type="ARBA" id="ARBA00022705"/>
    </source>
</evidence>
<protein>
    <submittedName>
        <fullName evidence="4">DnaB-like helicase N-terminal domain-containing protein</fullName>
    </submittedName>
</protein>
<reference evidence="5" key="1">
    <citation type="journal article" date="2019" name="Int. J. Syst. Evol. Microbiol.">
        <title>The Global Catalogue of Microorganisms (GCM) 10K type strain sequencing project: providing services to taxonomists for standard genome sequencing and annotation.</title>
        <authorList>
            <consortium name="The Broad Institute Genomics Platform"/>
            <consortium name="The Broad Institute Genome Sequencing Center for Infectious Disease"/>
            <person name="Wu L."/>
            <person name="Ma J."/>
        </authorList>
    </citation>
    <scope>NUCLEOTIDE SEQUENCE [LARGE SCALE GENOMIC DNA]</scope>
    <source>
        <strain evidence="5">CGMCC 4.7317</strain>
    </source>
</reference>
<dbReference type="InterPro" id="IPR007693">
    <property type="entry name" value="DNA_helicase_DnaB-like_N"/>
</dbReference>
<sequence>MSEDTRETGVGVPAAVRLAEQATLGALLLAPDAVVAMSGWLRAEDFADPWHHTLYATIRELDAAHQRPSPDVVAQAMIDRHGYRIADAPRILDLLAAVPTRPRPAEYAAVVLEASLRRQVACHGVLLQAAALAAALDRSPRVVETVTEQIDAVAELALKGWAIATRATTGTAVPAPVSPPSPVGLLPSLVGADRLLSRHPLPDPDAVADREGDLTASLVTHPDYLAAVTGWLRPDALTSDTWRPVYAALVDLYDTGAPIDPVTVAWRIARTAPTAGPGPNPRDLTAMVEHATVLDPAHAATAVAADQLRLAAHRTATALRADAGNLGLDLRDLLDTTLLHTRALRRAAAPLHPGPPGSDADHHVPIPLPVMRRQRAGTAGRHLAVVPR</sequence>
<dbReference type="Gene3D" id="1.10.860.10">
    <property type="entry name" value="DNAb Helicase, Chain A"/>
    <property type="match status" value="2"/>
</dbReference>
<dbReference type="PANTHER" id="PTHR30153">
    <property type="entry name" value="REPLICATIVE DNA HELICASE DNAB"/>
    <property type="match status" value="1"/>
</dbReference>
<gene>
    <name evidence="4" type="ORF">ACFQGU_16245</name>
</gene>
<feature type="domain" description="DNA helicase DnaB-like N-terminal" evidence="3">
    <location>
        <begin position="215"/>
        <end position="271"/>
    </location>
</feature>
<feature type="domain" description="DNA helicase DnaB-like N-terminal" evidence="3">
    <location>
        <begin position="19"/>
        <end position="113"/>
    </location>
</feature>
<evidence type="ECO:0000259" key="3">
    <source>
        <dbReference type="Pfam" id="PF00772"/>
    </source>
</evidence>
<evidence type="ECO:0000256" key="2">
    <source>
        <dbReference type="ARBA" id="ARBA00023125"/>
    </source>
</evidence>
<evidence type="ECO:0000313" key="5">
    <source>
        <dbReference type="Proteomes" id="UP001596138"/>
    </source>
</evidence>
<dbReference type="InterPro" id="IPR016136">
    <property type="entry name" value="DNA_helicase_N/primase_C"/>
</dbReference>
<organism evidence="4 5">
    <name type="scientific">Longivirga aurantiaca</name>
    <dbReference type="NCBI Taxonomy" id="1837743"/>
    <lineage>
        <taxon>Bacteria</taxon>
        <taxon>Bacillati</taxon>
        <taxon>Actinomycetota</taxon>
        <taxon>Actinomycetes</taxon>
        <taxon>Sporichthyales</taxon>
        <taxon>Sporichthyaceae</taxon>
        <taxon>Longivirga</taxon>
    </lineage>
</organism>